<evidence type="ECO:0000259" key="1">
    <source>
        <dbReference type="PROSITE" id="PS51459"/>
    </source>
</evidence>
<protein>
    <submittedName>
        <fullName evidence="2">Fic family protein</fullName>
    </submittedName>
</protein>
<keyword evidence="3" id="KW-1185">Reference proteome</keyword>
<dbReference type="EMBL" id="JBCGDO010000032">
    <property type="protein sequence ID" value="MEM0543912.1"/>
    <property type="molecule type" value="Genomic_DNA"/>
</dbReference>
<proteinExistence type="predicted"/>
<evidence type="ECO:0000313" key="2">
    <source>
        <dbReference type="EMBL" id="MEM0543912.1"/>
    </source>
</evidence>
<dbReference type="InterPro" id="IPR003812">
    <property type="entry name" value="Fido"/>
</dbReference>
<dbReference type="InterPro" id="IPR040198">
    <property type="entry name" value="Fido_containing"/>
</dbReference>
<evidence type="ECO:0000313" key="3">
    <source>
        <dbReference type="Proteomes" id="UP001460072"/>
    </source>
</evidence>
<name>A0ABU9N8A2_9FLAO</name>
<dbReference type="Gene3D" id="1.10.3290.10">
    <property type="entry name" value="Fido-like domain"/>
    <property type="match status" value="1"/>
</dbReference>
<accession>A0ABU9N8A2</accession>
<sequence length="489" mass="56733">MDKNIEVWSPISINSKWLNADTSIFDDLAPSWYKKRKEFEEGQESYDEFLTKLKRQHAIETGVVEKLYDLTEGITQTLIKNGFVESYIGHNDTNIPPKKLMQYLHDHFEAMDFIFDLVKSNRNLSKSFIKELHQLITQNQDYTEAIDSLGKRVNVKLLKGDFKKHDNNPKRDDGTIFLYCPPIQVDQEIDNLIIIYNDLSEKNVNPIIVASWIHHAFTQIHPFQDGNGRIARLLASLILIKNGLLPFTVKRGDKVKYIKALENADRGNPQELVSFFALEQKKSIEVALNFKTEKKVNSLNELASLFNEKVSDSVNRIKEERKVLLLESRNKVFDNIYNILGEIKTELHELIPIDKAVVGIQSCKPDNQKYYYHTHQIAEYANNHDYFFNRNLPRGWFGIYFTLPNQRKFNLILSVHHYGYDDDVIAIGTFMEYSEPVKKNLEEKTLIPINLEPFTISLESINSRTSSNLKDYINDVVKIGLTIIINEIN</sequence>
<dbReference type="RefSeq" id="WP_342697081.1">
    <property type="nucleotide sequence ID" value="NZ_JBCGDO010000032.1"/>
</dbReference>
<dbReference type="PROSITE" id="PS51459">
    <property type="entry name" value="FIDO"/>
    <property type="match status" value="1"/>
</dbReference>
<comment type="caution">
    <text evidence="2">The sequence shown here is derived from an EMBL/GenBank/DDBJ whole genome shotgun (WGS) entry which is preliminary data.</text>
</comment>
<dbReference type="PANTHER" id="PTHR13504">
    <property type="entry name" value="FIDO DOMAIN-CONTAINING PROTEIN DDB_G0283145"/>
    <property type="match status" value="1"/>
</dbReference>
<dbReference type="PANTHER" id="PTHR13504:SF38">
    <property type="entry name" value="FIDO DOMAIN-CONTAINING PROTEIN"/>
    <property type="match status" value="1"/>
</dbReference>
<gene>
    <name evidence="2" type="ORF">WFZ85_14970</name>
</gene>
<dbReference type="InterPro" id="IPR036597">
    <property type="entry name" value="Fido-like_dom_sf"/>
</dbReference>
<reference evidence="2 3" key="1">
    <citation type="submission" date="2024-03" db="EMBL/GenBank/DDBJ databases">
        <title>Two novel species of the genus Flavobacterium exhibiting potentially degradation of complex polysaccharides.</title>
        <authorList>
            <person name="Lian X."/>
        </authorList>
    </citation>
    <scope>NUCLEOTIDE SEQUENCE [LARGE SCALE GENOMIC DNA]</scope>
    <source>
        <strain evidence="3">j3</strain>
    </source>
</reference>
<feature type="domain" description="Fido" evidence="1">
    <location>
        <begin position="124"/>
        <end position="278"/>
    </location>
</feature>
<dbReference type="Pfam" id="PF02661">
    <property type="entry name" value="Fic"/>
    <property type="match status" value="1"/>
</dbReference>
<dbReference type="SUPFAM" id="SSF140931">
    <property type="entry name" value="Fic-like"/>
    <property type="match status" value="1"/>
</dbReference>
<dbReference type="Proteomes" id="UP001460072">
    <property type="component" value="Unassembled WGS sequence"/>
</dbReference>
<organism evidence="2 3">
    <name type="scientific">Flavobacterium aureirubrum</name>
    <dbReference type="NCBI Taxonomy" id="3133147"/>
    <lineage>
        <taxon>Bacteria</taxon>
        <taxon>Pseudomonadati</taxon>
        <taxon>Bacteroidota</taxon>
        <taxon>Flavobacteriia</taxon>
        <taxon>Flavobacteriales</taxon>
        <taxon>Flavobacteriaceae</taxon>
        <taxon>Flavobacterium</taxon>
    </lineage>
</organism>